<dbReference type="PANTHER" id="PTHR43441:SF2">
    <property type="entry name" value="FAMILY ACETYLTRANSFERASE, PUTATIVE (AFU_ORTHOLOGUE AFUA_7G00850)-RELATED"/>
    <property type="match status" value="1"/>
</dbReference>
<dbReference type="Gene3D" id="3.40.630.30">
    <property type="match status" value="1"/>
</dbReference>
<gene>
    <name evidence="2" type="ORF">E4Z61_22460</name>
</gene>
<dbReference type="PANTHER" id="PTHR43441">
    <property type="entry name" value="RIBOSOMAL-PROTEIN-SERINE ACETYLTRANSFERASE"/>
    <property type="match status" value="1"/>
</dbReference>
<reference evidence="2 3" key="1">
    <citation type="submission" date="2019-03" db="EMBL/GenBank/DDBJ databases">
        <title>Complete genome sequence of Citrobacter sp. SNU WT2 isolated from diseased rainbow trout.</title>
        <authorList>
            <person name="Oh W.T."/>
            <person name="Park S.C."/>
        </authorList>
    </citation>
    <scope>NUCLEOTIDE SEQUENCE [LARGE SCALE GENOMIC DNA]</scope>
    <source>
        <strain evidence="2 3">SNU WT2</strain>
    </source>
</reference>
<evidence type="ECO:0000259" key="1">
    <source>
        <dbReference type="PROSITE" id="PS51186"/>
    </source>
</evidence>
<sequence>MSSTFNEFQQPIGVGLPNWQSAQFPAAQQITGRYCKLERINAERHAQDLYEAYRDAPDSRDWTYLAAGPFTTFDSMFAYLTKIEAQSDPMHYAVIDLASMKAVGTLALMRIDTSNGVIEVGWVTYSRRMQRSRLSTEVMSLLLKYVFEVLGYRRFEWKCDALNAPSREAANRFGFSFEGIFRQAVVVHQRNRDTAWYSIIDSEYPALQAAYKIWLDESNFDASGQQIQRLADVISKEQSKRSM</sequence>
<proteinExistence type="predicted"/>
<dbReference type="InterPro" id="IPR000182">
    <property type="entry name" value="GNAT_dom"/>
</dbReference>
<dbReference type="Pfam" id="PF13302">
    <property type="entry name" value="Acetyltransf_3"/>
    <property type="match status" value="1"/>
</dbReference>
<protein>
    <submittedName>
        <fullName evidence="2">N-acetyltransferase</fullName>
    </submittedName>
</protein>
<dbReference type="InterPro" id="IPR051908">
    <property type="entry name" value="Ribosomal_N-acetyltransferase"/>
</dbReference>
<feature type="domain" description="N-acetyltransferase" evidence="1">
    <location>
        <begin position="51"/>
        <end position="193"/>
    </location>
</feature>
<name>A0ABX5TB71_9ENTR</name>
<dbReference type="InterPro" id="IPR016181">
    <property type="entry name" value="Acyl_CoA_acyltransferase"/>
</dbReference>
<dbReference type="EMBL" id="CP038469">
    <property type="protein sequence ID" value="QBX82967.1"/>
    <property type="molecule type" value="Genomic_DNA"/>
</dbReference>
<dbReference type="SUPFAM" id="SSF55729">
    <property type="entry name" value="Acyl-CoA N-acyltransferases (Nat)"/>
    <property type="match status" value="1"/>
</dbReference>
<organism evidence="2 3">
    <name type="scientific">Citrobacter tructae</name>
    <dbReference type="NCBI Taxonomy" id="2562449"/>
    <lineage>
        <taxon>Bacteria</taxon>
        <taxon>Pseudomonadati</taxon>
        <taxon>Pseudomonadota</taxon>
        <taxon>Gammaproteobacteria</taxon>
        <taxon>Enterobacterales</taxon>
        <taxon>Enterobacteriaceae</taxon>
        <taxon>Citrobacter</taxon>
    </lineage>
</organism>
<keyword evidence="3" id="KW-1185">Reference proteome</keyword>
<accession>A0ABX5TB71</accession>
<dbReference type="Proteomes" id="UP000296284">
    <property type="component" value="Chromosome"/>
</dbReference>
<dbReference type="PROSITE" id="PS51186">
    <property type="entry name" value="GNAT"/>
    <property type="match status" value="1"/>
</dbReference>
<evidence type="ECO:0000313" key="2">
    <source>
        <dbReference type="EMBL" id="QBX82967.1"/>
    </source>
</evidence>
<evidence type="ECO:0000313" key="3">
    <source>
        <dbReference type="Proteomes" id="UP000296284"/>
    </source>
</evidence>
<dbReference type="RefSeq" id="WP_135324643.1">
    <property type="nucleotide sequence ID" value="NZ_CP038469.1"/>
</dbReference>